<feature type="domain" description="NADP-dependent oxidoreductase" evidence="4">
    <location>
        <begin position="17"/>
        <end position="260"/>
    </location>
</feature>
<evidence type="ECO:0000256" key="2">
    <source>
        <dbReference type="ARBA" id="ARBA00022857"/>
    </source>
</evidence>
<name>A0ABV2JFY7_9STRE</name>
<reference evidence="5 6" key="1">
    <citation type="submission" date="2024-06" db="EMBL/GenBank/DDBJ databases">
        <title>Genomic Encyclopedia of Type Strains, Phase IV (KMG-IV): sequencing the most valuable type-strain genomes for metagenomic binning, comparative biology and taxonomic classification.</title>
        <authorList>
            <person name="Goeker M."/>
        </authorList>
    </citation>
    <scope>NUCLEOTIDE SEQUENCE [LARGE SCALE GENOMIC DNA]</scope>
    <source>
        <strain evidence="5 6">DSM 28302</strain>
    </source>
</reference>
<keyword evidence="2" id="KW-0521">NADP</keyword>
<dbReference type="EMBL" id="JBEPLN010000022">
    <property type="protein sequence ID" value="MET3634674.1"/>
    <property type="molecule type" value="Genomic_DNA"/>
</dbReference>
<evidence type="ECO:0000256" key="1">
    <source>
        <dbReference type="ARBA" id="ARBA00007905"/>
    </source>
</evidence>
<comment type="caution">
    <text evidence="5">The sequence shown here is derived from an EMBL/GenBank/DDBJ whole genome shotgun (WGS) entry which is preliminary data.</text>
</comment>
<evidence type="ECO:0000313" key="6">
    <source>
        <dbReference type="Proteomes" id="UP001549037"/>
    </source>
</evidence>
<dbReference type="InterPro" id="IPR036812">
    <property type="entry name" value="NAD(P)_OxRdtase_dom_sf"/>
</dbReference>
<keyword evidence="3" id="KW-0560">Oxidoreductase</keyword>
<dbReference type="InterPro" id="IPR020471">
    <property type="entry name" value="AKR"/>
</dbReference>
<organism evidence="5 6">
    <name type="scientific">Streptococcus porcorum</name>
    <dbReference type="NCBI Taxonomy" id="701526"/>
    <lineage>
        <taxon>Bacteria</taxon>
        <taxon>Bacillati</taxon>
        <taxon>Bacillota</taxon>
        <taxon>Bacilli</taxon>
        <taxon>Lactobacillales</taxon>
        <taxon>Streptococcaceae</taxon>
        <taxon>Streptococcus</taxon>
    </lineage>
</organism>
<proteinExistence type="inferred from homology"/>
<dbReference type="PANTHER" id="PTHR43827">
    <property type="entry name" value="2,5-DIKETO-D-GLUCONIC ACID REDUCTASE"/>
    <property type="match status" value="1"/>
</dbReference>
<evidence type="ECO:0000259" key="4">
    <source>
        <dbReference type="Pfam" id="PF00248"/>
    </source>
</evidence>
<dbReference type="PROSITE" id="PS00063">
    <property type="entry name" value="ALDOKETO_REDUCTASE_3"/>
    <property type="match status" value="1"/>
</dbReference>
<keyword evidence="6" id="KW-1185">Reference proteome</keyword>
<dbReference type="PROSITE" id="PS00062">
    <property type="entry name" value="ALDOKETO_REDUCTASE_2"/>
    <property type="match status" value="1"/>
</dbReference>
<accession>A0ABV2JFY7</accession>
<sequence>MMIQTMTLNDGNKIPAIGFGVFQIPADGSTYTAVKEALEVGYRHIDTAQAYFNEKEVGQAIKDSGIPREEIFVTSKLWIQDFSYETAKATIDATLEKMGLDYLDLYLLHQPYGEVEEAWKALEEAKAAGKIKSIGVSNFTPNFWKQFVPNFATIPAVNQVEFNPYFQQKELRDLLAKDQVTIEAWAPLGQGNKDLFEEPVITELASKYGKDVGQIILRFENQEGIVVLPKSTKKSRMASNKDIFDFELTAEEMAALRALDKGKGSHDPDAPGVGEYLLTAYDIHANEK</sequence>
<protein>
    <submittedName>
        <fullName evidence="5">Diketogulonate reductase-like aldo/keto reductase</fullName>
    </submittedName>
</protein>
<dbReference type="PROSITE" id="PS00798">
    <property type="entry name" value="ALDOKETO_REDUCTASE_1"/>
    <property type="match status" value="1"/>
</dbReference>
<dbReference type="Pfam" id="PF00248">
    <property type="entry name" value="Aldo_ket_red"/>
    <property type="match status" value="1"/>
</dbReference>
<evidence type="ECO:0000313" key="5">
    <source>
        <dbReference type="EMBL" id="MET3634674.1"/>
    </source>
</evidence>
<dbReference type="Proteomes" id="UP001549037">
    <property type="component" value="Unassembled WGS sequence"/>
</dbReference>
<evidence type="ECO:0000256" key="3">
    <source>
        <dbReference type="ARBA" id="ARBA00023002"/>
    </source>
</evidence>
<dbReference type="InterPro" id="IPR018170">
    <property type="entry name" value="Aldo/ket_reductase_CS"/>
</dbReference>
<comment type="similarity">
    <text evidence="1">Belongs to the aldo/keto reductase family.</text>
</comment>
<dbReference type="CDD" id="cd19133">
    <property type="entry name" value="AKR_AKR5F1"/>
    <property type="match status" value="1"/>
</dbReference>
<gene>
    <name evidence="5" type="ORF">ABID28_001333</name>
</gene>
<dbReference type="PIRSF" id="PIRSF000097">
    <property type="entry name" value="AKR"/>
    <property type="match status" value="1"/>
</dbReference>
<dbReference type="SUPFAM" id="SSF51430">
    <property type="entry name" value="NAD(P)-linked oxidoreductase"/>
    <property type="match status" value="1"/>
</dbReference>
<dbReference type="PRINTS" id="PR00069">
    <property type="entry name" value="ALDKETRDTASE"/>
</dbReference>
<dbReference type="PANTHER" id="PTHR43827:SF3">
    <property type="entry name" value="NADP-DEPENDENT OXIDOREDUCTASE DOMAIN-CONTAINING PROTEIN"/>
    <property type="match status" value="1"/>
</dbReference>
<dbReference type="InterPro" id="IPR023210">
    <property type="entry name" value="NADP_OxRdtase_dom"/>
</dbReference>
<dbReference type="Gene3D" id="3.20.20.100">
    <property type="entry name" value="NADP-dependent oxidoreductase domain"/>
    <property type="match status" value="1"/>
</dbReference>